<dbReference type="AlphaFoldDB" id="J4GKT0"/>
<feature type="region of interest" description="Disordered" evidence="1">
    <location>
        <begin position="100"/>
        <end position="200"/>
    </location>
</feature>
<evidence type="ECO:0000256" key="1">
    <source>
        <dbReference type="SAM" id="MobiDB-lite"/>
    </source>
</evidence>
<dbReference type="GeneID" id="24094511"/>
<feature type="compositionally biased region" description="Polar residues" evidence="1">
    <location>
        <begin position="34"/>
        <end position="66"/>
    </location>
</feature>
<accession>J4GKT0</accession>
<dbReference type="RefSeq" id="XP_012178883.1">
    <property type="nucleotide sequence ID" value="XM_012323493.1"/>
</dbReference>
<proteinExistence type="predicted"/>
<name>J4GKT0_9APHY</name>
<evidence type="ECO:0000313" key="3">
    <source>
        <dbReference type="Proteomes" id="UP000006352"/>
    </source>
</evidence>
<feature type="compositionally biased region" description="Polar residues" evidence="1">
    <location>
        <begin position="147"/>
        <end position="156"/>
    </location>
</feature>
<protein>
    <submittedName>
        <fullName evidence="2">Uncharacterized protein</fullName>
    </submittedName>
</protein>
<dbReference type="InParanoid" id="J4GKT0"/>
<feature type="region of interest" description="Disordered" evidence="1">
    <location>
        <begin position="319"/>
        <end position="339"/>
    </location>
</feature>
<dbReference type="STRING" id="599839.J4GKT0"/>
<reference evidence="2 3" key="1">
    <citation type="journal article" date="2012" name="Appl. Environ. Microbiol.">
        <title>Short-read sequencing for genomic analysis of the brown rot fungus Fibroporia radiculosa.</title>
        <authorList>
            <person name="Tang J.D."/>
            <person name="Perkins A.D."/>
            <person name="Sonstegard T.S."/>
            <person name="Schroeder S.G."/>
            <person name="Burgess S.C."/>
            <person name="Diehl S.V."/>
        </authorList>
    </citation>
    <scope>NUCLEOTIDE SEQUENCE [LARGE SCALE GENOMIC DNA]</scope>
    <source>
        <strain evidence="2 3">TFFH 294</strain>
    </source>
</reference>
<feature type="compositionally biased region" description="Basic and acidic residues" evidence="1">
    <location>
        <begin position="249"/>
        <end position="263"/>
    </location>
</feature>
<keyword evidence="3" id="KW-1185">Reference proteome</keyword>
<dbReference type="OrthoDB" id="77828at2759"/>
<sequence length="446" mass="49380">MSDESPHKGKGKWRAPFLAGQESSIKKDDVAHNTILSQPQTPSSVLSSNDGSPISVASSSSRGRNPQSPPRLRYPSRLHSRDLTANTFRIYLKHYMDHVPHTSARRRSPSSCRSVSPSPLPRSGQRMHAAAVRDRLAFETPRKLVQTRPTSLASEEQTPRPGRALTGVTDQTPRPSRLSSRISRLSAGTDTEDEDGGGGDEAARICGFTLSHLRRVPELAMLAHRVVDAEGRRRAREERKRANAGPSQSKERGSRKLQETSRESKDTKVKRLFRFAIRQLYEEGSIVIWDGPVRPLPLPSLTQACDTLWRTNASTSTIFSTTSPDTQVEDHEGELSDPPPGEEAYIPLTPAYFAGVVERAILDFMAHAAVSAQNRSRGRPTFDLHACLDGPPAPPPGPTCAEILAWLRRDARWARVGDWAIEETLEWAKTEGRVWCIGNGRWEVCA</sequence>
<dbReference type="EMBL" id="HE796942">
    <property type="protein sequence ID" value="CCL99600.1"/>
    <property type="molecule type" value="Genomic_DNA"/>
</dbReference>
<evidence type="ECO:0000313" key="2">
    <source>
        <dbReference type="EMBL" id="CCL99600.1"/>
    </source>
</evidence>
<organism evidence="2 3">
    <name type="scientific">Fibroporia radiculosa</name>
    <dbReference type="NCBI Taxonomy" id="599839"/>
    <lineage>
        <taxon>Eukaryota</taxon>
        <taxon>Fungi</taxon>
        <taxon>Dikarya</taxon>
        <taxon>Basidiomycota</taxon>
        <taxon>Agaricomycotina</taxon>
        <taxon>Agaricomycetes</taxon>
        <taxon>Polyporales</taxon>
        <taxon>Fibroporiaceae</taxon>
        <taxon>Fibroporia</taxon>
    </lineage>
</organism>
<feature type="compositionally biased region" description="Low complexity" evidence="1">
    <location>
        <begin position="109"/>
        <end position="123"/>
    </location>
</feature>
<feature type="compositionally biased region" description="Basic and acidic residues" evidence="1">
    <location>
        <begin position="131"/>
        <end position="142"/>
    </location>
</feature>
<feature type="compositionally biased region" description="Basic and acidic residues" evidence="1">
    <location>
        <begin position="229"/>
        <end position="241"/>
    </location>
</feature>
<dbReference type="Proteomes" id="UP000006352">
    <property type="component" value="Unassembled WGS sequence"/>
</dbReference>
<feature type="region of interest" description="Disordered" evidence="1">
    <location>
        <begin position="229"/>
        <end position="263"/>
    </location>
</feature>
<dbReference type="HOGENOM" id="CLU_019576_0_0_1"/>
<feature type="region of interest" description="Disordered" evidence="1">
    <location>
        <begin position="1"/>
        <end position="80"/>
    </location>
</feature>
<gene>
    <name evidence="2" type="ORF">FIBRA_01618</name>
</gene>
<feature type="compositionally biased region" description="Low complexity" evidence="1">
    <location>
        <begin position="173"/>
        <end position="189"/>
    </location>
</feature>